<name>A0A9K3IW46_HELAN</name>
<gene>
    <name evidence="1" type="ORF">HanXRQr2_Chr06g0277141</name>
</gene>
<accession>A0A9K3IW46</accession>
<evidence type="ECO:0000313" key="1">
    <source>
        <dbReference type="EMBL" id="KAF5803924.1"/>
    </source>
</evidence>
<comment type="caution">
    <text evidence="1">The sequence shown here is derived from an EMBL/GenBank/DDBJ whole genome shotgun (WGS) entry which is preliminary data.</text>
</comment>
<sequence>MNSALRSDLFDDQYSMSLCEGFFRGAGMLQRMDELRRENEGLKADLKTSQTVAAGLRCWVTNAKRKLLEEKGAGAMLEQRECAWARERMALVEEKEELATELKHQKDLDSGLQGCGVPIRPKDGYAYSAQGLGRKETPLYNSKAKKRLSKWDKEFGEKTPALLEKILERPLMSIDELKPLLALAGPSSPKSLSGDGSSNFKTITTSIWL</sequence>
<keyword evidence="2" id="KW-1185">Reference proteome</keyword>
<reference evidence="1" key="2">
    <citation type="submission" date="2020-06" db="EMBL/GenBank/DDBJ databases">
        <title>Helianthus annuus Genome sequencing and assembly Release 2.</title>
        <authorList>
            <person name="Gouzy J."/>
            <person name="Langlade N."/>
            <person name="Munos S."/>
        </authorList>
    </citation>
    <scope>NUCLEOTIDE SEQUENCE</scope>
    <source>
        <tissue evidence="1">Leaves</tissue>
    </source>
</reference>
<dbReference type="Proteomes" id="UP000215914">
    <property type="component" value="Unassembled WGS sequence"/>
</dbReference>
<evidence type="ECO:0000313" key="2">
    <source>
        <dbReference type="Proteomes" id="UP000215914"/>
    </source>
</evidence>
<dbReference type="EMBL" id="MNCJ02000321">
    <property type="protein sequence ID" value="KAF5803924.1"/>
    <property type="molecule type" value="Genomic_DNA"/>
</dbReference>
<organism evidence="1 2">
    <name type="scientific">Helianthus annuus</name>
    <name type="common">Common sunflower</name>
    <dbReference type="NCBI Taxonomy" id="4232"/>
    <lineage>
        <taxon>Eukaryota</taxon>
        <taxon>Viridiplantae</taxon>
        <taxon>Streptophyta</taxon>
        <taxon>Embryophyta</taxon>
        <taxon>Tracheophyta</taxon>
        <taxon>Spermatophyta</taxon>
        <taxon>Magnoliopsida</taxon>
        <taxon>eudicotyledons</taxon>
        <taxon>Gunneridae</taxon>
        <taxon>Pentapetalae</taxon>
        <taxon>asterids</taxon>
        <taxon>campanulids</taxon>
        <taxon>Asterales</taxon>
        <taxon>Asteraceae</taxon>
        <taxon>Asteroideae</taxon>
        <taxon>Heliantheae alliance</taxon>
        <taxon>Heliantheae</taxon>
        <taxon>Helianthus</taxon>
    </lineage>
</organism>
<reference evidence="1" key="1">
    <citation type="journal article" date="2017" name="Nature">
        <title>The sunflower genome provides insights into oil metabolism, flowering and Asterid evolution.</title>
        <authorList>
            <person name="Badouin H."/>
            <person name="Gouzy J."/>
            <person name="Grassa C.J."/>
            <person name="Murat F."/>
            <person name="Staton S.E."/>
            <person name="Cottret L."/>
            <person name="Lelandais-Briere C."/>
            <person name="Owens G.L."/>
            <person name="Carrere S."/>
            <person name="Mayjonade B."/>
            <person name="Legrand L."/>
            <person name="Gill N."/>
            <person name="Kane N.C."/>
            <person name="Bowers J.E."/>
            <person name="Hubner S."/>
            <person name="Bellec A."/>
            <person name="Berard A."/>
            <person name="Berges H."/>
            <person name="Blanchet N."/>
            <person name="Boniface M.C."/>
            <person name="Brunel D."/>
            <person name="Catrice O."/>
            <person name="Chaidir N."/>
            <person name="Claudel C."/>
            <person name="Donnadieu C."/>
            <person name="Faraut T."/>
            <person name="Fievet G."/>
            <person name="Helmstetter N."/>
            <person name="King M."/>
            <person name="Knapp S.J."/>
            <person name="Lai Z."/>
            <person name="Le Paslier M.C."/>
            <person name="Lippi Y."/>
            <person name="Lorenzon L."/>
            <person name="Mandel J.R."/>
            <person name="Marage G."/>
            <person name="Marchand G."/>
            <person name="Marquand E."/>
            <person name="Bret-Mestries E."/>
            <person name="Morien E."/>
            <person name="Nambeesan S."/>
            <person name="Nguyen T."/>
            <person name="Pegot-Espagnet P."/>
            <person name="Pouilly N."/>
            <person name="Raftis F."/>
            <person name="Sallet E."/>
            <person name="Schiex T."/>
            <person name="Thomas J."/>
            <person name="Vandecasteele C."/>
            <person name="Vares D."/>
            <person name="Vear F."/>
            <person name="Vautrin S."/>
            <person name="Crespi M."/>
            <person name="Mangin B."/>
            <person name="Burke J.M."/>
            <person name="Salse J."/>
            <person name="Munos S."/>
            <person name="Vincourt P."/>
            <person name="Rieseberg L.H."/>
            <person name="Langlade N.B."/>
        </authorList>
    </citation>
    <scope>NUCLEOTIDE SEQUENCE</scope>
    <source>
        <tissue evidence="1">Leaves</tissue>
    </source>
</reference>
<dbReference type="Gramene" id="mRNA:HanXRQr2_Chr06g0277141">
    <property type="protein sequence ID" value="mRNA:HanXRQr2_Chr06g0277141"/>
    <property type="gene ID" value="HanXRQr2_Chr06g0277141"/>
</dbReference>
<protein>
    <submittedName>
        <fullName evidence="1">Uncharacterized protein</fullName>
    </submittedName>
</protein>
<proteinExistence type="predicted"/>
<dbReference type="AlphaFoldDB" id="A0A9K3IW46"/>